<proteinExistence type="predicted"/>
<dbReference type="AlphaFoldDB" id="A0A8D9ATQ6"/>
<evidence type="ECO:0000313" key="1">
    <source>
        <dbReference type="EMBL" id="CAG6771084.1"/>
    </source>
</evidence>
<accession>A0A8D9ATQ6</accession>
<reference evidence="1" key="1">
    <citation type="submission" date="2021-05" db="EMBL/GenBank/DDBJ databases">
        <authorList>
            <person name="Alioto T."/>
            <person name="Alioto T."/>
            <person name="Gomez Garrido J."/>
        </authorList>
    </citation>
    <scope>NUCLEOTIDE SEQUENCE</scope>
</reference>
<protein>
    <submittedName>
        <fullName evidence="1">Uncharacterized protein</fullName>
    </submittedName>
</protein>
<organism evidence="1">
    <name type="scientific">Cacopsylla melanoneura</name>
    <dbReference type="NCBI Taxonomy" id="428564"/>
    <lineage>
        <taxon>Eukaryota</taxon>
        <taxon>Metazoa</taxon>
        <taxon>Ecdysozoa</taxon>
        <taxon>Arthropoda</taxon>
        <taxon>Hexapoda</taxon>
        <taxon>Insecta</taxon>
        <taxon>Pterygota</taxon>
        <taxon>Neoptera</taxon>
        <taxon>Paraneoptera</taxon>
        <taxon>Hemiptera</taxon>
        <taxon>Sternorrhyncha</taxon>
        <taxon>Psylloidea</taxon>
        <taxon>Psyllidae</taxon>
        <taxon>Psyllinae</taxon>
        <taxon>Cacopsylla</taxon>
    </lineage>
</organism>
<dbReference type="EMBL" id="HBUF01583714">
    <property type="protein sequence ID" value="CAG6771084.1"/>
    <property type="molecule type" value="Transcribed_RNA"/>
</dbReference>
<name>A0A8D9ATQ6_9HEMI</name>
<sequence>MLTTISVNTDHQLGQVLATITVYSRYEVPSTVLLYQVLQYCTNYCIIVSSTAIVYQVLYYCTKYCNIVTSTELVYYSRTKLNNKKLFADYADSTFGKCL</sequence>